<protein>
    <submittedName>
        <fullName evidence="4">Methylmalonate-semialdehyde dehydrogenase [acylating], mitochondrial</fullName>
    </submittedName>
</protein>
<dbReference type="STRING" id="33114.A0A2G2V822"/>
<evidence type="ECO:0000313" key="5">
    <source>
        <dbReference type="Proteomes" id="UP000224567"/>
    </source>
</evidence>
<dbReference type="PANTHER" id="PTHR43866:SF3">
    <property type="entry name" value="METHYLMALONATE-SEMIALDEHYDE DEHYDROGENASE [ACYLATING], MITOCHONDRIAL"/>
    <property type="match status" value="1"/>
</dbReference>
<reference evidence="4 5" key="1">
    <citation type="journal article" date="2017" name="Genome Biol.">
        <title>New reference genome sequences of hot pepper reveal the massive evolution of plant disease-resistance genes by retroduplication.</title>
        <authorList>
            <person name="Kim S."/>
            <person name="Park J."/>
            <person name="Yeom S.I."/>
            <person name="Kim Y.M."/>
            <person name="Seo E."/>
            <person name="Kim K.T."/>
            <person name="Kim M.S."/>
            <person name="Lee J.M."/>
            <person name="Cheong K."/>
            <person name="Shin H.S."/>
            <person name="Kim S.B."/>
            <person name="Han K."/>
            <person name="Lee J."/>
            <person name="Park M."/>
            <person name="Lee H.A."/>
            <person name="Lee H.Y."/>
            <person name="Lee Y."/>
            <person name="Oh S."/>
            <person name="Lee J.H."/>
            <person name="Choi E."/>
            <person name="Choi E."/>
            <person name="Lee S.E."/>
            <person name="Jeon J."/>
            <person name="Kim H."/>
            <person name="Choi G."/>
            <person name="Song H."/>
            <person name="Lee J."/>
            <person name="Lee S.C."/>
            <person name="Kwon J.K."/>
            <person name="Lee H.Y."/>
            <person name="Koo N."/>
            <person name="Hong Y."/>
            <person name="Kim R.W."/>
            <person name="Kang W.H."/>
            <person name="Huh J.H."/>
            <person name="Kang B.C."/>
            <person name="Yang T.J."/>
            <person name="Lee Y.H."/>
            <person name="Bennetzen J.L."/>
            <person name="Choi D."/>
        </authorList>
    </citation>
    <scope>NUCLEOTIDE SEQUENCE [LARGE SCALE GENOMIC DNA]</scope>
    <source>
        <strain evidence="5">cv. PBC81</strain>
    </source>
</reference>
<organism evidence="4 5">
    <name type="scientific">Capsicum baccatum</name>
    <name type="common">Peruvian pepper</name>
    <dbReference type="NCBI Taxonomy" id="33114"/>
    <lineage>
        <taxon>Eukaryota</taxon>
        <taxon>Viridiplantae</taxon>
        <taxon>Streptophyta</taxon>
        <taxon>Embryophyta</taxon>
        <taxon>Tracheophyta</taxon>
        <taxon>Spermatophyta</taxon>
        <taxon>Magnoliopsida</taxon>
        <taxon>eudicotyledons</taxon>
        <taxon>Gunneridae</taxon>
        <taxon>Pentapetalae</taxon>
        <taxon>asterids</taxon>
        <taxon>lamiids</taxon>
        <taxon>Solanales</taxon>
        <taxon>Solanaceae</taxon>
        <taxon>Solanoideae</taxon>
        <taxon>Capsiceae</taxon>
        <taxon>Capsicum</taxon>
    </lineage>
</organism>
<dbReference type="SUPFAM" id="SSF53720">
    <property type="entry name" value="ALDH-like"/>
    <property type="match status" value="1"/>
</dbReference>
<gene>
    <name evidence="4" type="ORF">CQW23_31324</name>
</gene>
<dbReference type="InterPro" id="IPR016161">
    <property type="entry name" value="Ald_DH/histidinol_DH"/>
</dbReference>
<dbReference type="GO" id="GO:0006574">
    <property type="term" value="P:L-valine catabolic process"/>
    <property type="evidence" value="ECO:0007669"/>
    <property type="project" value="TreeGrafter"/>
</dbReference>
<keyword evidence="5" id="KW-1185">Reference proteome</keyword>
<feature type="region of interest" description="Disordered" evidence="2">
    <location>
        <begin position="63"/>
        <end position="91"/>
    </location>
</feature>
<accession>A0A2G2V822</accession>
<feature type="compositionally biased region" description="Polar residues" evidence="2">
    <location>
        <begin position="80"/>
        <end position="91"/>
    </location>
</feature>
<name>A0A2G2V822_CAPBA</name>
<feature type="domain" description="Aldehyde dehydrogenase" evidence="3">
    <location>
        <begin position="1"/>
        <end position="79"/>
    </location>
</feature>
<dbReference type="EMBL" id="MLFT02000155">
    <property type="protein sequence ID" value="PHT29058.1"/>
    <property type="molecule type" value="Genomic_DNA"/>
</dbReference>
<dbReference type="Pfam" id="PF00171">
    <property type="entry name" value="Aldedh"/>
    <property type="match status" value="1"/>
</dbReference>
<dbReference type="InterPro" id="IPR010061">
    <property type="entry name" value="MeMal-semiAld_DH"/>
</dbReference>
<evidence type="ECO:0000313" key="4">
    <source>
        <dbReference type="EMBL" id="PHT29058.1"/>
    </source>
</evidence>
<dbReference type="AlphaFoldDB" id="A0A2G2V822"/>
<reference evidence="5" key="2">
    <citation type="journal article" date="2017" name="J. Anim. Genet.">
        <title>Multiple reference genome sequences of hot pepper reveal the massive evolution of plant disease resistance genes by retroduplication.</title>
        <authorList>
            <person name="Kim S."/>
            <person name="Park J."/>
            <person name="Yeom S.-I."/>
            <person name="Kim Y.-M."/>
            <person name="Seo E."/>
            <person name="Kim K.-T."/>
            <person name="Kim M.-S."/>
            <person name="Lee J.M."/>
            <person name="Cheong K."/>
            <person name="Shin H.-S."/>
            <person name="Kim S.-B."/>
            <person name="Han K."/>
            <person name="Lee J."/>
            <person name="Park M."/>
            <person name="Lee H.-A."/>
            <person name="Lee H.-Y."/>
            <person name="Lee Y."/>
            <person name="Oh S."/>
            <person name="Lee J.H."/>
            <person name="Choi E."/>
            <person name="Choi E."/>
            <person name="Lee S.E."/>
            <person name="Jeon J."/>
            <person name="Kim H."/>
            <person name="Choi G."/>
            <person name="Song H."/>
            <person name="Lee J."/>
            <person name="Lee S.-C."/>
            <person name="Kwon J.-K."/>
            <person name="Lee H.-Y."/>
            <person name="Koo N."/>
            <person name="Hong Y."/>
            <person name="Kim R.W."/>
            <person name="Kang W.-H."/>
            <person name="Huh J.H."/>
            <person name="Kang B.-C."/>
            <person name="Yang T.-J."/>
            <person name="Lee Y.-H."/>
            <person name="Bennetzen J.L."/>
            <person name="Choi D."/>
        </authorList>
    </citation>
    <scope>NUCLEOTIDE SEQUENCE [LARGE SCALE GENOMIC DNA]</scope>
    <source>
        <strain evidence="5">cv. PBC81</strain>
    </source>
</reference>
<comment type="similarity">
    <text evidence="1">Belongs to the aldehyde dehydrogenase family.</text>
</comment>
<sequence length="91" mass="9787">MGAKNHGVVIPDANIHFTINVLVAVDFGTAGQRCMVLSTVVLVRNSKPWEEKLLERAKVPKVSAGTEPDADLGPVISKQVHGSTFHKQATQ</sequence>
<dbReference type="GO" id="GO:0006210">
    <property type="term" value="P:thymine catabolic process"/>
    <property type="evidence" value="ECO:0007669"/>
    <property type="project" value="TreeGrafter"/>
</dbReference>
<dbReference type="GO" id="GO:0004491">
    <property type="term" value="F:methylmalonate-semialdehyde dehydrogenase (acylating, NAD) activity"/>
    <property type="evidence" value="ECO:0007669"/>
    <property type="project" value="InterPro"/>
</dbReference>
<dbReference type="InterPro" id="IPR016163">
    <property type="entry name" value="Ald_DH_C"/>
</dbReference>
<comment type="caution">
    <text evidence="4">The sequence shown here is derived from an EMBL/GenBank/DDBJ whole genome shotgun (WGS) entry which is preliminary data.</text>
</comment>
<dbReference type="InterPro" id="IPR015590">
    <property type="entry name" value="Aldehyde_DH_dom"/>
</dbReference>
<proteinExistence type="inferred from homology"/>
<dbReference type="Proteomes" id="UP000224567">
    <property type="component" value="Unassembled WGS sequence"/>
</dbReference>
<evidence type="ECO:0000259" key="3">
    <source>
        <dbReference type="Pfam" id="PF00171"/>
    </source>
</evidence>
<evidence type="ECO:0000256" key="2">
    <source>
        <dbReference type="SAM" id="MobiDB-lite"/>
    </source>
</evidence>
<dbReference type="OrthoDB" id="1303047at2759"/>
<dbReference type="Gene3D" id="3.40.309.10">
    <property type="entry name" value="Aldehyde Dehydrogenase, Chain A, domain 2"/>
    <property type="match status" value="1"/>
</dbReference>
<evidence type="ECO:0000256" key="1">
    <source>
        <dbReference type="ARBA" id="ARBA00009986"/>
    </source>
</evidence>
<dbReference type="GO" id="GO:0005739">
    <property type="term" value="C:mitochondrion"/>
    <property type="evidence" value="ECO:0007669"/>
    <property type="project" value="TreeGrafter"/>
</dbReference>
<dbReference type="PANTHER" id="PTHR43866">
    <property type="entry name" value="MALONATE-SEMIALDEHYDE DEHYDROGENASE"/>
    <property type="match status" value="1"/>
</dbReference>